<dbReference type="SUPFAM" id="SSF46955">
    <property type="entry name" value="Putative DNA-binding domain"/>
    <property type="match status" value="1"/>
</dbReference>
<dbReference type="PROSITE" id="PS50937">
    <property type="entry name" value="HTH_MERR_2"/>
    <property type="match status" value="1"/>
</dbReference>
<dbReference type="PATRIC" id="fig|1125718.3.peg.2321"/>
<keyword evidence="1" id="KW-0238">DNA-binding</keyword>
<dbReference type="PANTHER" id="PTHR30204">
    <property type="entry name" value="REDOX-CYCLING DRUG-SENSING TRANSCRIPTIONAL ACTIVATOR SOXR"/>
    <property type="match status" value="1"/>
</dbReference>
<dbReference type="Proteomes" id="UP000002941">
    <property type="component" value="Unassembled WGS sequence"/>
</dbReference>
<comment type="caution">
    <text evidence="4">The sequence shown here is derived from an EMBL/GenBank/DDBJ whole genome shotgun (WGS) entry which is preliminary data.</text>
</comment>
<evidence type="ECO:0000259" key="3">
    <source>
        <dbReference type="PROSITE" id="PS50937"/>
    </source>
</evidence>
<dbReference type="PRINTS" id="PR00040">
    <property type="entry name" value="HTHMERR"/>
</dbReference>
<evidence type="ECO:0000256" key="2">
    <source>
        <dbReference type="SAM" id="MobiDB-lite"/>
    </source>
</evidence>
<protein>
    <submittedName>
        <fullName evidence="4">Transcriptional regulator, MerR family</fullName>
    </submittedName>
</protein>
<evidence type="ECO:0000313" key="4">
    <source>
        <dbReference type="EMBL" id="EJF39077.1"/>
    </source>
</evidence>
<dbReference type="EMBL" id="AKFT01000182">
    <property type="protein sequence ID" value="EJF39077.1"/>
    <property type="molecule type" value="Genomic_DNA"/>
</dbReference>
<feature type="region of interest" description="Disordered" evidence="2">
    <location>
        <begin position="199"/>
        <end position="225"/>
    </location>
</feature>
<feature type="domain" description="HTH merR-type" evidence="3">
    <location>
        <begin position="82"/>
        <end position="150"/>
    </location>
</feature>
<dbReference type="PANTHER" id="PTHR30204:SF98">
    <property type="entry name" value="HTH-TYPE TRANSCRIPTIONAL REGULATOR ADHR"/>
    <property type="match status" value="1"/>
</dbReference>
<feature type="region of interest" description="Disordered" evidence="2">
    <location>
        <begin position="1"/>
        <end position="73"/>
    </location>
</feature>
<organism evidence="4 5">
    <name type="scientific">Actinomyces massiliensis F0489</name>
    <dbReference type="NCBI Taxonomy" id="1125718"/>
    <lineage>
        <taxon>Bacteria</taxon>
        <taxon>Bacillati</taxon>
        <taxon>Actinomycetota</taxon>
        <taxon>Actinomycetes</taxon>
        <taxon>Actinomycetales</taxon>
        <taxon>Actinomycetaceae</taxon>
        <taxon>Actinomyces</taxon>
    </lineage>
</organism>
<evidence type="ECO:0000313" key="5">
    <source>
        <dbReference type="Proteomes" id="UP000002941"/>
    </source>
</evidence>
<dbReference type="AlphaFoldDB" id="J0N3V1"/>
<gene>
    <name evidence="4" type="ORF">HMPREF1318_2735</name>
</gene>
<dbReference type="InterPro" id="IPR047057">
    <property type="entry name" value="MerR_fam"/>
</dbReference>
<dbReference type="GO" id="GO:0003700">
    <property type="term" value="F:DNA-binding transcription factor activity"/>
    <property type="evidence" value="ECO:0007669"/>
    <property type="project" value="InterPro"/>
</dbReference>
<reference evidence="4 5" key="1">
    <citation type="submission" date="2012-05" db="EMBL/GenBank/DDBJ databases">
        <authorList>
            <person name="Harkins D.M."/>
            <person name="Madupu R."/>
            <person name="Durkin A.S."/>
            <person name="Torralba M."/>
            <person name="Methe B."/>
            <person name="Sutton G.G."/>
            <person name="Nelson K.E."/>
        </authorList>
    </citation>
    <scope>NUCLEOTIDE SEQUENCE [LARGE SCALE GENOMIC DNA]</scope>
    <source>
        <strain evidence="4 5">F0489</strain>
    </source>
</reference>
<dbReference type="GO" id="GO:0003677">
    <property type="term" value="F:DNA binding"/>
    <property type="evidence" value="ECO:0007669"/>
    <property type="project" value="UniProtKB-KW"/>
</dbReference>
<keyword evidence="5" id="KW-1185">Reference proteome</keyword>
<dbReference type="InterPro" id="IPR000551">
    <property type="entry name" value="MerR-type_HTH_dom"/>
</dbReference>
<sequence>MAMNDTSGPAESNDARLRAALRLTAPSGDATAGPNGSAHSTGSTDSASATSTTSAAKTGSGTFPPPPRSTAVDEELPADNTAWDIATTAHHLGVSAHTLRYYERIGLVRVGRSGSGHRRYDAAAVRRLVFLTRMRTSGMPIRDLRRYVDLVEEGEGTVPARLAILTEHRTRLHSRIDDLQLALAATDYKIALYSQDMDGTDGGATNPAKGPADADAASRRLRRGS</sequence>
<dbReference type="eggNOG" id="COG0789">
    <property type="taxonomic scope" value="Bacteria"/>
</dbReference>
<feature type="compositionally biased region" description="Polar residues" evidence="2">
    <location>
        <begin position="1"/>
        <end position="10"/>
    </location>
</feature>
<dbReference type="Gene3D" id="1.10.1660.10">
    <property type="match status" value="1"/>
</dbReference>
<name>J0N3V1_9ACTO</name>
<proteinExistence type="predicted"/>
<dbReference type="Pfam" id="PF13411">
    <property type="entry name" value="MerR_1"/>
    <property type="match status" value="1"/>
</dbReference>
<evidence type="ECO:0000256" key="1">
    <source>
        <dbReference type="ARBA" id="ARBA00023125"/>
    </source>
</evidence>
<dbReference type="SMART" id="SM00422">
    <property type="entry name" value="HTH_MERR"/>
    <property type="match status" value="1"/>
</dbReference>
<dbReference type="CDD" id="cd01109">
    <property type="entry name" value="HTH_YyaN"/>
    <property type="match status" value="1"/>
</dbReference>
<accession>J0N3V1</accession>
<feature type="compositionally biased region" description="Low complexity" evidence="2">
    <location>
        <begin position="36"/>
        <end position="62"/>
    </location>
</feature>
<dbReference type="InterPro" id="IPR009061">
    <property type="entry name" value="DNA-bd_dom_put_sf"/>
</dbReference>